<dbReference type="InterPro" id="IPR036691">
    <property type="entry name" value="Endo/exonu/phosph_ase_sf"/>
</dbReference>
<keyword evidence="1" id="KW-0540">Nuclease</keyword>
<evidence type="ECO:0000313" key="2">
    <source>
        <dbReference type="Proteomes" id="UP000237000"/>
    </source>
</evidence>
<keyword evidence="1" id="KW-0255">Endonuclease</keyword>
<dbReference type="Gene3D" id="3.60.10.10">
    <property type="entry name" value="Endonuclease/exonuclease/phosphatase"/>
    <property type="match status" value="1"/>
</dbReference>
<evidence type="ECO:0000313" key="1">
    <source>
        <dbReference type="EMBL" id="PON41073.1"/>
    </source>
</evidence>
<gene>
    <name evidence="1" type="ORF">TorRG33x02_338970</name>
</gene>
<keyword evidence="1" id="KW-0269">Exonuclease</keyword>
<name>A0A2P5AWZ8_TREOI</name>
<dbReference type="AlphaFoldDB" id="A0A2P5AWZ8"/>
<dbReference type="GO" id="GO:0004527">
    <property type="term" value="F:exonuclease activity"/>
    <property type="evidence" value="ECO:0007669"/>
    <property type="project" value="UniProtKB-KW"/>
</dbReference>
<dbReference type="InParanoid" id="A0A2P5AWZ8"/>
<sequence>MVDNMERSGGVALFWKDDLDVLVLNFYRHHIEATISSLSGTRWCFTSIYRYSKFKHSTWELLMRLNTHLHIPWLLGGNFNEVLAWNEKYGRDSRNNGEMFYFCKVLLDYDLDDLGFSGAKLIWDKFLSFETSKFSIWIFGVVTT</sequence>
<reference evidence="2" key="1">
    <citation type="submission" date="2016-06" db="EMBL/GenBank/DDBJ databases">
        <title>Parallel loss of symbiosis genes in relatives of nitrogen-fixing non-legume Parasponia.</title>
        <authorList>
            <person name="Van Velzen R."/>
            <person name="Holmer R."/>
            <person name="Bu F."/>
            <person name="Rutten L."/>
            <person name="Van Zeijl A."/>
            <person name="Liu W."/>
            <person name="Santuari L."/>
            <person name="Cao Q."/>
            <person name="Sharma T."/>
            <person name="Shen D."/>
            <person name="Roswanjaya Y."/>
            <person name="Wardhani T."/>
            <person name="Kalhor M.S."/>
            <person name="Jansen J."/>
            <person name="Van den Hoogen J."/>
            <person name="Gungor B."/>
            <person name="Hartog M."/>
            <person name="Hontelez J."/>
            <person name="Verver J."/>
            <person name="Yang W.-C."/>
            <person name="Schijlen E."/>
            <person name="Repin R."/>
            <person name="Schilthuizen M."/>
            <person name="Schranz E."/>
            <person name="Heidstra R."/>
            <person name="Miyata K."/>
            <person name="Fedorova E."/>
            <person name="Kohlen W."/>
            <person name="Bisseling T."/>
            <person name="Smit S."/>
            <person name="Geurts R."/>
        </authorList>
    </citation>
    <scope>NUCLEOTIDE SEQUENCE [LARGE SCALE GENOMIC DNA]</scope>
    <source>
        <strain evidence="2">cv. RG33-2</strain>
    </source>
</reference>
<proteinExistence type="predicted"/>
<keyword evidence="2" id="KW-1185">Reference proteome</keyword>
<keyword evidence="1" id="KW-0378">Hydrolase</keyword>
<dbReference type="SUPFAM" id="SSF56219">
    <property type="entry name" value="DNase I-like"/>
    <property type="match status" value="1"/>
</dbReference>
<dbReference type="PANTHER" id="PTHR35218">
    <property type="entry name" value="RNASE H DOMAIN-CONTAINING PROTEIN"/>
    <property type="match status" value="1"/>
</dbReference>
<dbReference type="OrthoDB" id="1113909at2759"/>
<accession>A0A2P5AWZ8</accession>
<dbReference type="Proteomes" id="UP000237000">
    <property type="component" value="Unassembled WGS sequence"/>
</dbReference>
<dbReference type="PANTHER" id="PTHR35218:SF9">
    <property type="entry name" value="ENDONUCLEASE_EXONUCLEASE_PHOSPHATASE DOMAIN-CONTAINING PROTEIN"/>
    <property type="match status" value="1"/>
</dbReference>
<protein>
    <submittedName>
        <fullName evidence="1">Endonuclease/exonuclease/phosphatase</fullName>
    </submittedName>
</protein>
<dbReference type="GO" id="GO:0004519">
    <property type="term" value="F:endonuclease activity"/>
    <property type="evidence" value="ECO:0007669"/>
    <property type="project" value="UniProtKB-KW"/>
</dbReference>
<dbReference type="EMBL" id="JXTC01000671">
    <property type="protein sequence ID" value="PON41073.1"/>
    <property type="molecule type" value="Genomic_DNA"/>
</dbReference>
<organism evidence="1 2">
    <name type="scientific">Trema orientale</name>
    <name type="common">Charcoal tree</name>
    <name type="synonym">Celtis orientalis</name>
    <dbReference type="NCBI Taxonomy" id="63057"/>
    <lineage>
        <taxon>Eukaryota</taxon>
        <taxon>Viridiplantae</taxon>
        <taxon>Streptophyta</taxon>
        <taxon>Embryophyta</taxon>
        <taxon>Tracheophyta</taxon>
        <taxon>Spermatophyta</taxon>
        <taxon>Magnoliopsida</taxon>
        <taxon>eudicotyledons</taxon>
        <taxon>Gunneridae</taxon>
        <taxon>Pentapetalae</taxon>
        <taxon>rosids</taxon>
        <taxon>fabids</taxon>
        <taxon>Rosales</taxon>
        <taxon>Cannabaceae</taxon>
        <taxon>Trema</taxon>
    </lineage>
</organism>
<comment type="caution">
    <text evidence="1">The sequence shown here is derived from an EMBL/GenBank/DDBJ whole genome shotgun (WGS) entry which is preliminary data.</text>
</comment>